<evidence type="ECO:0000313" key="3">
    <source>
        <dbReference type="Proteomes" id="UP000249645"/>
    </source>
</evidence>
<protein>
    <submittedName>
        <fullName evidence="2">Uncharacterized protein</fullName>
    </submittedName>
</protein>
<feature type="chain" id="PRO_5016149397" evidence="1">
    <location>
        <begin position="20"/>
        <end position="161"/>
    </location>
</feature>
<name>A0A2W5F890_9SPHI</name>
<evidence type="ECO:0000256" key="1">
    <source>
        <dbReference type="SAM" id="SignalP"/>
    </source>
</evidence>
<comment type="caution">
    <text evidence="2">The sequence shown here is derived from an EMBL/GenBank/DDBJ whole genome shotgun (WGS) entry which is preliminary data.</text>
</comment>
<accession>A0A2W5F890</accession>
<feature type="signal peptide" evidence="1">
    <location>
        <begin position="1"/>
        <end position="19"/>
    </location>
</feature>
<dbReference type="AlphaFoldDB" id="A0A2W5F890"/>
<dbReference type="Proteomes" id="UP000249645">
    <property type="component" value="Unassembled WGS sequence"/>
</dbReference>
<proteinExistence type="predicted"/>
<reference evidence="2 3" key="1">
    <citation type="submission" date="2017-11" db="EMBL/GenBank/DDBJ databases">
        <title>Infants hospitalized years apart are colonized by the same room-sourced microbial strains.</title>
        <authorList>
            <person name="Brooks B."/>
            <person name="Olm M.R."/>
            <person name="Firek B.A."/>
            <person name="Baker R."/>
            <person name="Thomas B.C."/>
            <person name="Morowitz M.J."/>
            <person name="Banfield J.F."/>
        </authorList>
    </citation>
    <scope>NUCLEOTIDE SEQUENCE [LARGE SCALE GENOMIC DNA]</scope>
    <source>
        <strain evidence="2">S2_009_000_R2_76</strain>
    </source>
</reference>
<sequence length="161" mass="18460">MKMTLLTISLFWSCFVALGQSSYQKYCNTRFQFCIEYPSNFKAQPESANGDGCVIISNDGKSEIRTYGSLENEETNNLTQELQYAEKESKITYKIVCKNYFIISGTNKEGMIFYRKTVVAQLKDYFNSGPAKVLQTLTITYPKSQIKQYEDYCSKISKALL</sequence>
<evidence type="ECO:0000313" key="2">
    <source>
        <dbReference type="EMBL" id="PZP51638.1"/>
    </source>
</evidence>
<gene>
    <name evidence="2" type="ORF">DI598_02735</name>
</gene>
<organism evidence="2 3">
    <name type="scientific">Pseudopedobacter saltans</name>
    <dbReference type="NCBI Taxonomy" id="151895"/>
    <lineage>
        <taxon>Bacteria</taxon>
        <taxon>Pseudomonadati</taxon>
        <taxon>Bacteroidota</taxon>
        <taxon>Sphingobacteriia</taxon>
        <taxon>Sphingobacteriales</taxon>
        <taxon>Sphingobacteriaceae</taxon>
        <taxon>Pseudopedobacter</taxon>
    </lineage>
</organism>
<keyword evidence="1" id="KW-0732">Signal</keyword>
<dbReference type="EMBL" id="QFOI01000025">
    <property type="protein sequence ID" value="PZP51638.1"/>
    <property type="molecule type" value="Genomic_DNA"/>
</dbReference>